<keyword evidence="4" id="KW-0648">Protein biosynthesis</keyword>
<dbReference type="HOGENOM" id="CLU_004553_2_2_2"/>
<evidence type="ECO:0000313" key="8">
    <source>
        <dbReference type="Proteomes" id="UP000002595"/>
    </source>
</evidence>
<dbReference type="InterPro" id="IPR004364">
    <property type="entry name" value="Aa-tRNA-synt_II"/>
</dbReference>
<evidence type="ECO:0000313" key="7">
    <source>
        <dbReference type="EMBL" id="ABL87933.1"/>
    </source>
</evidence>
<organism evidence="7 8">
    <name type="scientific">Pyrobaculum islandicum (strain DSM 4184 / JCM 9189 / GEO3)</name>
    <dbReference type="NCBI Taxonomy" id="384616"/>
    <lineage>
        <taxon>Archaea</taxon>
        <taxon>Thermoproteota</taxon>
        <taxon>Thermoprotei</taxon>
        <taxon>Thermoproteales</taxon>
        <taxon>Thermoproteaceae</taxon>
        <taxon>Pyrobaculum</taxon>
    </lineage>
</organism>
<dbReference type="Proteomes" id="UP000002595">
    <property type="component" value="Chromosome"/>
</dbReference>
<dbReference type="PROSITE" id="PS50862">
    <property type="entry name" value="AA_TRNA_LIGASE_II"/>
    <property type="match status" value="1"/>
</dbReference>
<dbReference type="NCBIfam" id="NF005052">
    <property type="entry name" value="PRK06462.1-1"/>
    <property type="match status" value="1"/>
</dbReference>
<dbReference type="InterPro" id="IPR006195">
    <property type="entry name" value="aa-tRNA-synth_II"/>
</dbReference>
<dbReference type="Gene3D" id="3.30.930.10">
    <property type="entry name" value="Bira Bifunctional Protein, Domain 2"/>
    <property type="match status" value="1"/>
</dbReference>
<evidence type="ECO:0000256" key="3">
    <source>
        <dbReference type="ARBA" id="ARBA00022840"/>
    </source>
</evidence>
<dbReference type="KEGG" id="pis:Pisl_0757"/>
<dbReference type="RefSeq" id="WP_011762509.1">
    <property type="nucleotide sequence ID" value="NC_008701.1"/>
</dbReference>
<name>A1RSK1_PYRIL</name>
<dbReference type="GO" id="GO:0004071">
    <property type="term" value="F:aspartate-ammonia ligase activity"/>
    <property type="evidence" value="ECO:0007669"/>
    <property type="project" value="UniProtKB-EC"/>
</dbReference>
<dbReference type="OrthoDB" id="131570at2157"/>
<dbReference type="STRING" id="384616.Pisl_0757"/>
<reference evidence="7" key="1">
    <citation type="submission" date="2006-12" db="EMBL/GenBank/DDBJ databases">
        <title>Complete sequence of Pyrobaculum islandicum DSM 4184.</title>
        <authorList>
            <person name="Copeland A."/>
            <person name="Lucas S."/>
            <person name="Lapidus A."/>
            <person name="Barry K."/>
            <person name="Detter J.C."/>
            <person name="Glavina del Rio T."/>
            <person name="Dalin E."/>
            <person name="Tice H."/>
            <person name="Pitluck S."/>
            <person name="Meincke L."/>
            <person name="Brettin T."/>
            <person name="Bruce D."/>
            <person name="Han C."/>
            <person name="Tapia R."/>
            <person name="Gilna P."/>
            <person name="Schmutz J."/>
            <person name="Larimer F."/>
            <person name="Land M."/>
            <person name="Hauser L."/>
            <person name="Kyrpides N."/>
            <person name="Mikhailova N."/>
            <person name="Cozen A.E."/>
            <person name="Fitz-Gibbon S.T."/>
            <person name="House C.H."/>
            <person name="Saltikov C."/>
            <person name="Lowe T."/>
            <person name="Richardson P."/>
        </authorList>
    </citation>
    <scope>NUCLEOTIDE SEQUENCE [LARGE SCALE GENOMIC DNA]</scope>
    <source>
        <strain evidence="7">DSM 4184</strain>
    </source>
</reference>
<keyword evidence="2" id="KW-0547">Nucleotide-binding</keyword>
<keyword evidence="8" id="KW-1185">Reference proteome</keyword>
<proteinExistence type="predicted"/>
<protein>
    <submittedName>
        <fullName evidence="7">Aspartate-ammonia ligase</fullName>
        <ecNumber evidence="7">6.3.1.1</ecNumber>
    </submittedName>
</protein>
<evidence type="ECO:0000256" key="1">
    <source>
        <dbReference type="ARBA" id="ARBA00022598"/>
    </source>
</evidence>
<dbReference type="InterPro" id="IPR045864">
    <property type="entry name" value="aa-tRNA-synth_II/BPL/LPL"/>
</dbReference>
<gene>
    <name evidence="7" type="ordered locus">Pisl_0757</name>
</gene>
<evidence type="ECO:0000256" key="5">
    <source>
        <dbReference type="ARBA" id="ARBA00023146"/>
    </source>
</evidence>
<sequence length="353" mass="41081">MDYKEPRYHPAVLEFEKLVADRETYRKTVEEWLRYSWRWAQSEKYKLVFRVQAAIVKAIREYLDGRGFVEVLPPIVGPVTDPGIRGAKQASIDFYGHEYKVMSSAILYKQYMAASLGKIYFVSPNLRLEPPDSIYTGRHLVEFFQVDIEMYGADYGQAMELAEGLVAYVVKRVREEYGKQLEDVLGRSLPEFKPPFKRYPHSEAIKIVNSYGCRNDPRSELTWECEKLMSGLHAQPFFVYDYPRGSRGFYDREDPQRPGVLRDFDMLYPEGFGEAISGAEREYEPKRVMARIREGGEDPRKYEWFLQMLKELYPLKTAGFGIGVERFTRYICGLRAVWEARPYPKVAGIAPTP</sequence>
<dbReference type="GO" id="GO:0006421">
    <property type="term" value="P:asparaginyl-tRNA aminoacylation"/>
    <property type="evidence" value="ECO:0007669"/>
    <property type="project" value="TreeGrafter"/>
</dbReference>
<dbReference type="GO" id="GO:0004816">
    <property type="term" value="F:asparagine-tRNA ligase activity"/>
    <property type="evidence" value="ECO:0007669"/>
    <property type="project" value="TreeGrafter"/>
</dbReference>
<dbReference type="EC" id="6.3.1.1" evidence="7"/>
<dbReference type="AlphaFoldDB" id="A1RSK1"/>
<evidence type="ECO:0000256" key="2">
    <source>
        <dbReference type="ARBA" id="ARBA00022741"/>
    </source>
</evidence>
<keyword evidence="3" id="KW-0067">ATP-binding</keyword>
<keyword evidence="1 7" id="KW-0436">Ligase</keyword>
<dbReference type="PANTHER" id="PTHR22594">
    <property type="entry name" value="ASPARTYL/LYSYL-TRNA SYNTHETASE"/>
    <property type="match status" value="1"/>
</dbReference>
<dbReference type="eggNOG" id="arCOG00409">
    <property type="taxonomic scope" value="Archaea"/>
</dbReference>
<dbReference type="SUPFAM" id="SSF55681">
    <property type="entry name" value="Class II aaRS and biotin synthetases"/>
    <property type="match status" value="1"/>
</dbReference>
<evidence type="ECO:0000256" key="4">
    <source>
        <dbReference type="ARBA" id="ARBA00022917"/>
    </source>
</evidence>
<dbReference type="EMBL" id="CP000504">
    <property type="protein sequence ID" value="ABL87933.1"/>
    <property type="molecule type" value="Genomic_DNA"/>
</dbReference>
<dbReference type="GO" id="GO:0005524">
    <property type="term" value="F:ATP binding"/>
    <property type="evidence" value="ECO:0007669"/>
    <property type="project" value="UniProtKB-KW"/>
</dbReference>
<feature type="domain" description="Aminoacyl-transfer RNA synthetases class-II family profile" evidence="6">
    <location>
        <begin position="49"/>
        <end position="351"/>
    </location>
</feature>
<keyword evidence="5" id="KW-0030">Aminoacyl-tRNA synthetase</keyword>
<dbReference type="PANTHER" id="PTHR22594:SF48">
    <property type="entry name" value="ASPARAGINYL-TRNA SYNTHETASE-RELATED PROTEIN (N-TRUNCATION)"/>
    <property type="match status" value="1"/>
</dbReference>
<dbReference type="GeneID" id="4618169"/>
<accession>A1RSK1</accession>
<evidence type="ECO:0000259" key="6">
    <source>
        <dbReference type="PROSITE" id="PS50862"/>
    </source>
</evidence>
<dbReference type="Pfam" id="PF00152">
    <property type="entry name" value="tRNA-synt_2"/>
    <property type="match status" value="1"/>
</dbReference>